<reference evidence="6" key="1">
    <citation type="submission" date="2018-02" db="EMBL/GenBank/DDBJ databases">
        <authorList>
            <person name="Cohen D.B."/>
            <person name="Kent A.D."/>
        </authorList>
    </citation>
    <scope>NUCLEOTIDE SEQUENCE</scope>
</reference>
<evidence type="ECO:0000313" key="6">
    <source>
        <dbReference type="EMBL" id="SPC75780.1"/>
    </source>
</evidence>
<dbReference type="InterPro" id="IPR005477">
    <property type="entry name" value="Dxylulose-5-P_synthase"/>
</dbReference>
<keyword evidence="4" id="KW-0786">Thiamine pyrophosphate</keyword>
<name>A0A2N9EM87_FAGSY</name>
<evidence type="ECO:0000256" key="2">
    <source>
        <dbReference type="ARBA" id="ARBA00011738"/>
    </source>
</evidence>
<evidence type="ECO:0000256" key="3">
    <source>
        <dbReference type="ARBA" id="ARBA00022679"/>
    </source>
</evidence>
<dbReference type="InterPro" id="IPR009014">
    <property type="entry name" value="Transketo_C/PFOR_II"/>
</dbReference>
<dbReference type="PANTHER" id="PTHR43322">
    <property type="entry name" value="1-D-DEOXYXYLULOSE 5-PHOSPHATE SYNTHASE-RELATED"/>
    <property type="match status" value="1"/>
</dbReference>
<evidence type="ECO:0000256" key="5">
    <source>
        <dbReference type="SAM" id="SignalP"/>
    </source>
</evidence>
<sequence length="165" mass="18114">MLAMAMVLAVMLLMSSEIAGAGEELLVYQIQMIMKVEASIPLKIVAIHAAMCGDTGLNYFQKSWISHRGPQAILCYLLVIPITSHQKLANEHEILITVEVGSTEAFGSHVSHYLSLTGSGWTDPSRYIDHGSPEDQIEEARLSARHITATILSLLGRPKEALQFK</sequence>
<comment type="subunit">
    <text evidence="2">Homodimer.</text>
</comment>
<dbReference type="GO" id="GO:0016114">
    <property type="term" value="P:terpenoid biosynthetic process"/>
    <property type="evidence" value="ECO:0007669"/>
    <property type="project" value="InterPro"/>
</dbReference>
<dbReference type="GO" id="GO:0008661">
    <property type="term" value="F:1-deoxy-D-xylulose-5-phosphate synthase activity"/>
    <property type="evidence" value="ECO:0007669"/>
    <property type="project" value="InterPro"/>
</dbReference>
<evidence type="ECO:0008006" key="7">
    <source>
        <dbReference type="Google" id="ProtNLM"/>
    </source>
</evidence>
<accession>A0A2N9EM87</accession>
<dbReference type="AlphaFoldDB" id="A0A2N9EM87"/>
<feature type="chain" id="PRO_5015009663" description="Peptidase M28 domain-containing protein" evidence="5">
    <location>
        <begin position="22"/>
        <end position="165"/>
    </location>
</feature>
<organism evidence="6">
    <name type="scientific">Fagus sylvatica</name>
    <name type="common">Beechnut</name>
    <dbReference type="NCBI Taxonomy" id="28930"/>
    <lineage>
        <taxon>Eukaryota</taxon>
        <taxon>Viridiplantae</taxon>
        <taxon>Streptophyta</taxon>
        <taxon>Embryophyta</taxon>
        <taxon>Tracheophyta</taxon>
        <taxon>Spermatophyta</taxon>
        <taxon>Magnoliopsida</taxon>
        <taxon>eudicotyledons</taxon>
        <taxon>Gunneridae</taxon>
        <taxon>Pentapetalae</taxon>
        <taxon>rosids</taxon>
        <taxon>fabids</taxon>
        <taxon>Fagales</taxon>
        <taxon>Fagaceae</taxon>
        <taxon>Fagus</taxon>
    </lineage>
</organism>
<comment type="cofactor">
    <cofactor evidence="1">
        <name>Mg(2+)</name>
        <dbReference type="ChEBI" id="CHEBI:18420"/>
    </cofactor>
</comment>
<dbReference type="EMBL" id="OIVN01000180">
    <property type="protein sequence ID" value="SPC75780.1"/>
    <property type="molecule type" value="Genomic_DNA"/>
</dbReference>
<dbReference type="PANTHER" id="PTHR43322:SF4">
    <property type="entry name" value="1-DEOXY-D-XYLULOSE-5-PHOSPHATE SYNTHASE 2, CHLOROPLASTIC-RELATED"/>
    <property type="match status" value="1"/>
</dbReference>
<protein>
    <recommendedName>
        <fullName evidence="7">Peptidase M28 domain-containing protein</fullName>
    </recommendedName>
</protein>
<evidence type="ECO:0000256" key="1">
    <source>
        <dbReference type="ARBA" id="ARBA00001946"/>
    </source>
</evidence>
<evidence type="ECO:0000256" key="4">
    <source>
        <dbReference type="ARBA" id="ARBA00023052"/>
    </source>
</evidence>
<proteinExistence type="predicted"/>
<keyword evidence="5" id="KW-0732">Signal</keyword>
<feature type="signal peptide" evidence="5">
    <location>
        <begin position="1"/>
        <end position="21"/>
    </location>
</feature>
<keyword evidence="3" id="KW-0808">Transferase</keyword>
<gene>
    <name evidence="6" type="ORF">FSB_LOCUS3662</name>
</gene>
<dbReference type="Gene3D" id="3.40.50.920">
    <property type="match status" value="1"/>
</dbReference>